<evidence type="ECO:0000313" key="2">
    <source>
        <dbReference type="Proteomes" id="UP001177021"/>
    </source>
</evidence>
<proteinExistence type="predicted"/>
<organism evidence="1 2">
    <name type="scientific">Trifolium pratense</name>
    <name type="common">Red clover</name>
    <dbReference type="NCBI Taxonomy" id="57577"/>
    <lineage>
        <taxon>Eukaryota</taxon>
        <taxon>Viridiplantae</taxon>
        <taxon>Streptophyta</taxon>
        <taxon>Embryophyta</taxon>
        <taxon>Tracheophyta</taxon>
        <taxon>Spermatophyta</taxon>
        <taxon>Magnoliopsida</taxon>
        <taxon>eudicotyledons</taxon>
        <taxon>Gunneridae</taxon>
        <taxon>Pentapetalae</taxon>
        <taxon>rosids</taxon>
        <taxon>fabids</taxon>
        <taxon>Fabales</taxon>
        <taxon>Fabaceae</taxon>
        <taxon>Papilionoideae</taxon>
        <taxon>50 kb inversion clade</taxon>
        <taxon>NPAAA clade</taxon>
        <taxon>Hologalegina</taxon>
        <taxon>IRL clade</taxon>
        <taxon>Trifolieae</taxon>
        <taxon>Trifolium</taxon>
    </lineage>
</organism>
<evidence type="ECO:0000313" key="1">
    <source>
        <dbReference type="EMBL" id="CAJ2653786.1"/>
    </source>
</evidence>
<dbReference type="Proteomes" id="UP001177021">
    <property type="component" value="Unassembled WGS sequence"/>
</dbReference>
<sequence>MVAMEMCDHCCMLRQTIALLCDGVYFSCCIDCGKVLSESTSLKTDISDRIMETRRKTIGVKKTKKKITCILHIEVVSGIIGTYNYI</sequence>
<comment type="caution">
    <text evidence="1">The sequence shown here is derived from an EMBL/GenBank/DDBJ whole genome shotgun (WGS) entry which is preliminary data.</text>
</comment>
<keyword evidence="2" id="KW-1185">Reference proteome</keyword>
<name>A0ACB0K945_TRIPR</name>
<protein>
    <submittedName>
        <fullName evidence="1">Uncharacterized protein</fullName>
    </submittedName>
</protein>
<dbReference type="EMBL" id="CASHSV030000206">
    <property type="protein sequence ID" value="CAJ2653786.1"/>
    <property type="molecule type" value="Genomic_DNA"/>
</dbReference>
<accession>A0ACB0K945</accession>
<gene>
    <name evidence="1" type="ORF">MILVUS5_LOCUS21058</name>
</gene>
<reference evidence="1" key="1">
    <citation type="submission" date="2023-10" db="EMBL/GenBank/DDBJ databases">
        <authorList>
            <person name="Rodriguez Cubillos JULIANA M."/>
            <person name="De Vega J."/>
        </authorList>
    </citation>
    <scope>NUCLEOTIDE SEQUENCE</scope>
</reference>